<organism evidence="1 2">
    <name type="scientific">Pisolithus microcarpus 441</name>
    <dbReference type="NCBI Taxonomy" id="765257"/>
    <lineage>
        <taxon>Eukaryota</taxon>
        <taxon>Fungi</taxon>
        <taxon>Dikarya</taxon>
        <taxon>Basidiomycota</taxon>
        <taxon>Agaricomycotina</taxon>
        <taxon>Agaricomycetes</taxon>
        <taxon>Agaricomycetidae</taxon>
        <taxon>Boletales</taxon>
        <taxon>Sclerodermatineae</taxon>
        <taxon>Pisolithaceae</taxon>
        <taxon>Pisolithus</taxon>
    </lineage>
</organism>
<keyword evidence="2" id="KW-1185">Reference proteome</keyword>
<dbReference type="HOGENOM" id="CLU_2400514_0_0_1"/>
<name>A0A0C9YLX9_9AGAM</name>
<reference evidence="1 2" key="1">
    <citation type="submission" date="2014-04" db="EMBL/GenBank/DDBJ databases">
        <authorList>
            <consortium name="DOE Joint Genome Institute"/>
            <person name="Kuo A."/>
            <person name="Kohler A."/>
            <person name="Costa M.D."/>
            <person name="Nagy L.G."/>
            <person name="Floudas D."/>
            <person name="Copeland A."/>
            <person name="Barry K.W."/>
            <person name="Cichocki N."/>
            <person name="Veneault-Fourrey C."/>
            <person name="LaButti K."/>
            <person name="Lindquist E.A."/>
            <person name="Lipzen A."/>
            <person name="Lundell T."/>
            <person name="Morin E."/>
            <person name="Murat C."/>
            <person name="Sun H."/>
            <person name="Tunlid A."/>
            <person name="Henrissat B."/>
            <person name="Grigoriev I.V."/>
            <person name="Hibbett D.S."/>
            <person name="Martin F."/>
            <person name="Nordberg H.P."/>
            <person name="Cantor M.N."/>
            <person name="Hua S.X."/>
        </authorList>
    </citation>
    <scope>NUCLEOTIDE SEQUENCE [LARGE SCALE GENOMIC DNA]</scope>
    <source>
        <strain evidence="1 2">441</strain>
    </source>
</reference>
<accession>A0A0C9YLX9</accession>
<reference evidence="2" key="2">
    <citation type="submission" date="2015-01" db="EMBL/GenBank/DDBJ databases">
        <title>Evolutionary Origins and Diversification of the Mycorrhizal Mutualists.</title>
        <authorList>
            <consortium name="DOE Joint Genome Institute"/>
            <consortium name="Mycorrhizal Genomics Consortium"/>
            <person name="Kohler A."/>
            <person name="Kuo A."/>
            <person name="Nagy L.G."/>
            <person name="Floudas D."/>
            <person name="Copeland A."/>
            <person name="Barry K.W."/>
            <person name="Cichocki N."/>
            <person name="Veneault-Fourrey C."/>
            <person name="LaButti K."/>
            <person name="Lindquist E.A."/>
            <person name="Lipzen A."/>
            <person name="Lundell T."/>
            <person name="Morin E."/>
            <person name="Murat C."/>
            <person name="Riley R."/>
            <person name="Ohm R."/>
            <person name="Sun H."/>
            <person name="Tunlid A."/>
            <person name="Henrissat B."/>
            <person name="Grigoriev I.V."/>
            <person name="Hibbett D.S."/>
            <person name="Martin F."/>
        </authorList>
    </citation>
    <scope>NUCLEOTIDE SEQUENCE [LARGE SCALE GENOMIC DNA]</scope>
    <source>
        <strain evidence="2">441</strain>
    </source>
</reference>
<dbReference type="EMBL" id="KN833821">
    <property type="protein sequence ID" value="KIK17746.1"/>
    <property type="molecule type" value="Genomic_DNA"/>
</dbReference>
<evidence type="ECO:0000313" key="1">
    <source>
        <dbReference type="EMBL" id="KIK17746.1"/>
    </source>
</evidence>
<gene>
    <name evidence="1" type="ORF">PISMIDRAFT_684991</name>
</gene>
<dbReference type="AlphaFoldDB" id="A0A0C9YLX9"/>
<proteinExistence type="predicted"/>
<protein>
    <submittedName>
        <fullName evidence="1">Uncharacterized protein</fullName>
    </submittedName>
</protein>
<dbReference type="Proteomes" id="UP000054018">
    <property type="component" value="Unassembled WGS sequence"/>
</dbReference>
<sequence>MSVTVLLGSHFSATIALAYLHTLLVQVCTHNYFLKKGRLCTNIWHTMPQSCSQRPAARGSEQLFFCAIHIKEDLQTSNSNFHRAARRTELHQA</sequence>
<evidence type="ECO:0000313" key="2">
    <source>
        <dbReference type="Proteomes" id="UP000054018"/>
    </source>
</evidence>